<dbReference type="EMBL" id="JAYRBN010000115">
    <property type="protein sequence ID" value="KAL2722902.1"/>
    <property type="molecule type" value="Genomic_DNA"/>
</dbReference>
<dbReference type="Proteomes" id="UP001607303">
    <property type="component" value="Unassembled WGS sequence"/>
</dbReference>
<reference evidence="1 2" key="1">
    <citation type="journal article" date="2024" name="Ann. Entomol. Soc. Am.">
        <title>Genomic analyses of the southern and eastern yellowjacket wasps (Hymenoptera: Vespidae) reveal evolutionary signatures of social life.</title>
        <authorList>
            <person name="Catto M.A."/>
            <person name="Caine P.B."/>
            <person name="Orr S.E."/>
            <person name="Hunt B.G."/>
            <person name="Goodisman M.A.D."/>
        </authorList>
    </citation>
    <scope>NUCLEOTIDE SEQUENCE [LARGE SCALE GENOMIC DNA]</scope>
    <source>
        <strain evidence="1">232</strain>
        <tissue evidence="1">Head and thorax</tissue>
    </source>
</reference>
<protein>
    <submittedName>
        <fullName evidence="1">Krab-a domain-containing protein</fullName>
    </submittedName>
</protein>
<dbReference type="AlphaFoldDB" id="A0ABD2ARG0"/>
<sequence>MCTFFVDSGLNSLVSSKFIDGLSMLTGVTLRYLIGEILLIEEKVESSVEIREFSEKLFLILTNISDNCIMRQDFLSQTGLDKQFRKIVLGYSSSIARISEELSSKLGKNQENSENLLTEQKADFFDFLKEFSGKEIVARNCEIVKHVIELTDSRLIIQFPRRIQNHLQGEVDQIEKSREMNPAFIHGGLAIGSETSKHGCSCEETEEMLSKGILGTGDFEQGKVGRNLLRFSPQLSERQLQRRRIIL</sequence>
<organism evidence="1 2">
    <name type="scientific">Vespula maculifrons</name>
    <name type="common">Eastern yellow jacket</name>
    <name type="synonym">Wasp</name>
    <dbReference type="NCBI Taxonomy" id="7453"/>
    <lineage>
        <taxon>Eukaryota</taxon>
        <taxon>Metazoa</taxon>
        <taxon>Ecdysozoa</taxon>
        <taxon>Arthropoda</taxon>
        <taxon>Hexapoda</taxon>
        <taxon>Insecta</taxon>
        <taxon>Pterygota</taxon>
        <taxon>Neoptera</taxon>
        <taxon>Endopterygota</taxon>
        <taxon>Hymenoptera</taxon>
        <taxon>Apocrita</taxon>
        <taxon>Aculeata</taxon>
        <taxon>Vespoidea</taxon>
        <taxon>Vespidae</taxon>
        <taxon>Vespinae</taxon>
        <taxon>Vespula</taxon>
    </lineage>
</organism>
<gene>
    <name evidence="1" type="ORF">V1477_019493</name>
</gene>
<evidence type="ECO:0000313" key="2">
    <source>
        <dbReference type="Proteomes" id="UP001607303"/>
    </source>
</evidence>
<proteinExistence type="predicted"/>
<name>A0ABD2ARG0_VESMC</name>
<comment type="caution">
    <text evidence="1">The sequence shown here is derived from an EMBL/GenBank/DDBJ whole genome shotgun (WGS) entry which is preliminary data.</text>
</comment>
<keyword evidence="2" id="KW-1185">Reference proteome</keyword>
<evidence type="ECO:0000313" key="1">
    <source>
        <dbReference type="EMBL" id="KAL2722902.1"/>
    </source>
</evidence>
<accession>A0ABD2ARG0</accession>